<evidence type="ECO:0000313" key="2">
    <source>
        <dbReference type="EMBL" id="VWB56015.1"/>
    </source>
</evidence>
<proteinExistence type="predicted"/>
<accession>A0A6P2KN48</accession>
<gene>
    <name evidence="2" type="ORF">BLA13014_02471</name>
</gene>
<feature type="compositionally biased region" description="Gly residues" evidence="1">
    <location>
        <begin position="70"/>
        <end position="81"/>
    </location>
</feature>
<name>A0A6P2KN48_9BURK</name>
<organism evidence="2 3">
    <name type="scientific">Burkholderia aenigmatica</name>
    <dbReference type="NCBI Taxonomy" id="2015348"/>
    <lineage>
        <taxon>Bacteria</taxon>
        <taxon>Pseudomonadati</taxon>
        <taxon>Pseudomonadota</taxon>
        <taxon>Betaproteobacteria</taxon>
        <taxon>Burkholderiales</taxon>
        <taxon>Burkholderiaceae</taxon>
        <taxon>Burkholderia</taxon>
        <taxon>Burkholderia cepacia complex</taxon>
    </lineage>
</organism>
<dbReference type="AlphaFoldDB" id="A0A6P2KN48"/>
<evidence type="ECO:0000313" key="3">
    <source>
        <dbReference type="Proteomes" id="UP000494261"/>
    </source>
</evidence>
<sequence>MHAASSGGRPHARGMRRSGVAWRFLRDAFAYRCGGSTGWLDCGAGRLPVSRLTARAGAARASTKTRASVGGAGGERQGGAGHRARFRMAGARGRTPCAVVRAGGSLCYRSAAFGARMRIPCMQLNGKQEADHRPACAVPATVRRPRDALPRARAQAAHDATALQPGGKAAAWQAASPDTGRRKGRARGSPNARSAGDGWGAHSARVRAGFVRSVMRFLSAGRRRAARLPCSTVSTRCAPCRAR</sequence>
<dbReference type="EMBL" id="CABVQC010000014">
    <property type="protein sequence ID" value="VWB56015.1"/>
    <property type="molecule type" value="Genomic_DNA"/>
</dbReference>
<dbReference type="Proteomes" id="UP000494261">
    <property type="component" value="Unassembled WGS sequence"/>
</dbReference>
<feature type="region of interest" description="Disordered" evidence="1">
    <location>
        <begin position="159"/>
        <end position="200"/>
    </location>
</feature>
<evidence type="ECO:0000256" key="1">
    <source>
        <dbReference type="SAM" id="MobiDB-lite"/>
    </source>
</evidence>
<feature type="region of interest" description="Disordered" evidence="1">
    <location>
        <begin position="63"/>
        <end position="82"/>
    </location>
</feature>
<reference evidence="2 3" key="1">
    <citation type="submission" date="2019-09" db="EMBL/GenBank/DDBJ databases">
        <authorList>
            <person name="Depoorter E."/>
        </authorList>
    </citation>
    <scope>NUCLEOTIDE SEQUENCE [LARGE SCALE GENOMIC DNA]</scope>
    <source>
        <strain evidence="2">LMG 13014</strain>
    </source>
</reference>
<protein>
    <submittedName>
        <fullName evidence="2">Uncharacterized protein</fullName>
    </submittedName>
</protein>